<gene>
    <name evidence="1" type="ORF">WOLCODRAFT_14517</name>
</gene>
<sequence>MQSNSTATSDQVQGQTAIQRTCVYLPLTNAQQKLFAEVLDKCDAFTIRTVDDRCKPVRVEWVVLPSSDATSDDDDMTEDDSSTLEGDLRFEVPEDLDMRWEYTLEAGERVWVKTVEGAWAEGRVADLTPRVGFSSVYVDVHVVYYPVHFRMRDKPMTRRYFAPLNGDIKPDTPAIRRLLHEGGWL</sequence>
<reference evidence="1 2" key="1">
    <citation type="journal article" date="2012" name="Science">
        <title>The Paleozoic origin of enzymatic lignin decomposition reconstructed from 31 fungal genomes.</title>
        <authorList>
            <person name="Floudas D."/>
            <person name="Binder M."/>
            <person name="Riley R."/>
            <person name="Barry K."/>
            <person name="Blanchette R.A."/>
            <person name="Henrissat B."/>
            <person name="Martinez A.T."/>
            <person name="Otillar R."/>
            <person name="Spatafora J.W."/>
            <person name="Yadav J.S."/>
            <person name="Aerts A."/>
            <person name="Benoit I."/>
            <person name="Boyd A."/>
            <person name="Carlson A."/>
            <person name="Copeland A."/>
            <person name="Coutinho P.M."/>
            <person name="de Vries R.P."/>
            <person name="Ferreira P."/>
            <person name="Findley K."/>
            <person name="Foster B."/>
            <person name="Gaskell J."/>
            <person name="Glotzer D."/>
            <person name="Gorecki P."/>
            <person name="Heitman J."/>
            <person name="Hesse C."/>
            <person name="Hori C."/>
            <person name="Igarashi K."/>
            <person name="Jurgens J.A."/>
            <person name="Kallen N."/>
            <person name="Kersten P."/>
            <person name="Kohler A."/>
            <person name="Kuees U."/>
            <person name="Kumar T.K.A."/>
            <person name="Kuo A."/>
            <person name="LaButti K."/>
            <person name="Larrondo L.F."/>
            <person name="Lindquist E."/>
            <person name="Ling A."/>
            <person name="Lombard V."/>
            <person name="Lucas S."/>
            <person name="Lundell T."/>
            <person name="Martin R."/>
            <person name="McLaughlin D.J."/>
            <person name="Morgenstern I."/>
            <person name="Morin E."/>
            <person name="Murat C."/>
            <person name="Nagy L.G."/>
            <person name="Nolan M."/>
            <person name="Ohm R.A."/>
            <person name="Patyshakuliyeva A."/>
            <person name="Rokas A."/>
            <person name="Ruiz-Duenas F.J."/>
            <person name="Sabat G."/>
            <person name="Salamov A."/>
            <person name="Samejima M."/>
            <person name="Schmutz J."/>
            <person name="Slot J.C."/>
            <person name="St John F."/>
            <person name="Stenlid J."/>
            <person name="Sun H."/>
            <person name="Sun S."/>
            <person name="Syed K."/>
            <person name="Tsang A."/>
            <person name="Wiebenga A."/>
            <person name="Young D."/>
            <person name="Pisabarro A."/>
            <person name="Eastwood D.C."/>
            <person name="Martin F."/>
            <person name="Cullen D."/>
            <person name="Grigoriev I.V."/>
            <person name="Hibbett D.S."/>
        </authorList>
    </citation>
    <scope>NUCLEOTIDE SEQUENCE [LARGE SCALE GENOMIC DNA]</scope>
    <source>
        <strain evidence="1 2">MD-104</strain>
    </source>
</reference>
<organism evidence="1 2">
    <name type="scientific">Wolfiporia cocos (strain MD-104)</name>
    <name type="common">Brown rot fungus</name>
    <dbReference type="NCBI Taxonomy" id="742152"/>
    <lineage>
        <taxon>Eukaryota</taxon>
        <taxon>Fungi</taxon>
        <taxon>Dikarya</taxon>
        <taxon>Basidiomycota</taxon>
        <taxon>Agaricomycotina</taxon>
        <taxon>Agaricomycetes</taxon>
        <taxon>Polyporales</taxon>
        <taxon>Phaeolaceae</taxon>
        <taxon>Wolfiporia</taxon>
    </lineage>
</organism>
<dbReference type="OrthoDB" id="3205170at2759"/>
<accession>A0A2H3ISY3</accession>
<dbReference type="EMBL" id="KB467831">
    <property type="protein sequence ID" value="PCH33096.1"/>
    <property type="molecule type" value="Genomic_DNA"/>
</dbReference>
<protein>
    <submittedName>
        <fullName evidence="1">Uncharacterized protein</fullName>
    </submittedName>
</protein>
<name>A0A2H3ISY3_WOLCO</name>
<dbReference type="Proteomes" id="UP000218811">
    <property type="component" value="Unassembled WGS sequence"/>
</dbReference>
<dbReference type="AlphaFoldDB" id="A0A2H3ISY3"/>
<keyword evidence="2" id="KW-1185">Reference proteome</keyword>
<evidence type="ECO:0000313" key="2">
    <source>
        <dbReference type="Proteomes" id="UP000218811"/>
    </source>
</evidence>
<evidence type="ECO:0000313" key="1">
    <source>
        <dbReference type="EMBL" id="PCH33096.1"/>
    </source>
</evidence>
<proteinExistence type="predicted"/>